<evidence type="ECO:0000313" key="7">
    <source>
        <dbReference type="Proteomes" id="UP000028135"/>
    </source>
</evidence>
<comment type="caution">
    <text evidence="6">The sequence shown here is derived from an EMBL/GenBank/DDBJ whole genome shotgun (WGS) entry which is preliminary data.</text>
</comment>
<evidence type="ECO:0000256" key="1">
    <source>
        <dbReference type="ARBA" id="ARBA00007358"/>
    </source>
</evidence>
<dbReference type="PANTHER" id="PTHR11496:SF102">
    <property type="entry name" value="ALCOHOL DEHYDROGENASE 4"/>
    <property type="match status" value="1"/>
</dbReference>
<dbReference type="AlphaFoldDB" id="A0A8E1C0X9"/>
<dbReference type="GO" id="GO:0018506">
    <property type="term" value="F:maleylacetate reductase activity"/>
    <property type="evidence" value="ECO:0007669"/>
    <property type="project" value="InterPro"/>
</dbReference>
<comment type="similarity">
    <text evidence="1">Belongs to the iron-containing alcohol dehydrogenase family.</text>
</comment>
<dbReference type="Gene3D" id="1.20.1090.10">
    <property type="entry name" value="Dehydroquinate synthase-like - alpha domain"/>
    <property type="match status" value="1"/>
</dbReference>
<organism evidence="6 7">
    <name type="scientific">Sphingobium indicum F2</name>
    <dbReference type="NCBI Taxonomy" id="1450518"/>
    <lineage>
        <taxon>Bacteria</taxon>
        <taxon>Pseudomonadati</taxon>
        <taxon>Pseudomonadota</taxon>
        <taxon>Alphaproteobacteria</taxon>
        <taxon>Sphingomonadales</taxon>
        <taxon>Sphingomonadaceae</taxon>
        <taxon>Sphingobium</taxon>
    </lineage>
</organism>
<reference evidence="6 7" key="1">
    <citation type="submission" date="2014-05" db="EMBL/GenBank/DDBJ databases">
        <title>Genome Announcement of Sphingobium lucknowense F2.</title>
        <authorList>
            <person name="Lal R."/>
            <person name="Negi V."/>
            <person name="Lata P."/>
            <person name="Sangwan N."/>
            <person name="Gupta S.K."/>
            <person name="Rao D.L.N."/>
            <person name="Das S."/>
        </authorList>
    </citation>
    <scope>NUCLEOTIDE SEQUENCE [LARGE SCALE GENOMIC DNA]</scope>
    <source>
        <strain evidence="6 7">F2</strain>
    </source>
</reference>
<dbReference type="CDD" id="cd08177">
    <property type="entry name" value="MAR"/>
    <property type="match status" value="1"/>
</dbReference>
<sequence length="357" mass="37634">MLNFTYQSLPSRVRFGRGTISELGSELDKLGCRRAMVVASAPQAAHAQLLREQLGGACAGAFTRAAMHTPTELTQEALTEVARLGVDGIVAIGGGSAIGLSKAIALHTDLPQLVIPTTYAGSEMTPILGQTESGIKTTQRSPRVLPETVIYDVELTYSLPLAMSVASGINAMAHAVEALYASDTNPVVAQMAEAGIAALYRSLPALRTGAADPEVRGQALYGSWMSAMCLASTSMGLHHKLCHTLGGALNLPHAETHTIVLPHAIAYNAPSVRDAVDVIKRAMGGGGIAGRIHDIASSCDVPVALRDIGMRESDIDKVTDLVMSKPYANPRPLDAGLIRRLLTNAWSGLRPDHSTYL</sequence>
<feature type="domain" description="Fe-containing alcohol dehydrogenase-like C-terminal" evidence="5">
    <location>
        <begin position="165"/>
        <end position="345"/>
    </location>
</feature>
<dbReference type="InterPro" id="IPR034786">
    <property type="entry name" value="MAR"/>
</dbReference>
<evidence type="ECO:0000259" key="4">
    <source>
        <dbReference type="Pfam" id="PF00465"/>
    </source>
</evidence>
<accession>A0A8E1C0X9</accession>
<dbReference type="InterPro" id="IPR039697">
    <property type="entry name" value="Alcohol_dehydrogenase_Fe"/>
</dbReference>
<dbReference type="InterPro" id="IPR001670">
    <property type="entry name" value="ADH_Fe/GldA"/>
</dbReference>
<evidence type="ECO:0000259" key="5">
    <source>
        <dbReference type="Pfam" id="PF25137"/>
    </source>
</evidence>
<dbReference type="Proteomes" id="UP000028135">
    <property type="component" value="Unassembled WGS sequence"/>
</dbReference>
<dbReference type="Pfam" id="PF00465">
    <property type="entry name" value="Fe-ADH"/>
    <property type="match status" value="1"/>
</dbReference>
<dbReference type="EMBL" id="JANF02000094">
    <property type="protein sequence ID" value="KER34494.1"/>
    <property type="molecule type" value="Genomic_DNA"/>
</dbReference>
<evidence type="ECO:0000313" key="6">
    <source>
        <dbReference type="EMBL" id="KER34494.1"/>
    </source>
</evidence>
<feature type="domain" description="Alcohol dehydrogenase iron-type/glycerol dehydrogenase GldA" evidence="4">
    <location>
        <begin position="10"/>
        <end position="152"/>
    </location>
</feature>
<evidence type="ECO:0000256" key="2">
    <source>
        <dbReference type="ARBA" id="ARBA00023002"/>
    </source>
</evidence>
<dbReference type="Gene3D" id="3.40.50.1970">
    <property type="match status" value="1"/>
</dbReference>
<dbReference type="RefSeq" id="WP_020820186.1">
    <property type="nucleotide sequence ID" value="NZ_JANF02000094.1"/>
</dbReference>
<name>A0A8E1C0X9_9SPHN</name>
<gene>
    <name evidence="6" type="ORF">AL00_20320</name>
</gene>
<dbReference type="GO" id="GO:0004022">
    <property type="term" value="F:alcohol dehydrogenase (NAD+) activity"/>
    <property type="evidence" value="ECO:0007669"/>
    <property type="project" value="TreeGrafter"/>
</dbReference>
<dbReference type="GO" id="GO:0046872">
    <property type="term" value="F:metal ion binding"/>
    <property type="evidence" value="ECO:0007669"/>
    <property type="project" value="InterPro"/>
</dbReference>
<dbReference type="InterPro" id="IPR056798">
    <property type="entry name" value="ADH_Fe_C"/>
</dbReference>
<keyword evidence="2" id="KW-0560">Oxidoreductase</keyword>
<dbReference type="Pfam" id="PF25137">
    <property type="entry name" value="ADH_Fe_C"/>
    <property type="match status" value="1"/>
</dbReference>
<dbReference type="PANTHER" id="PTHR11496">
    <property type="entry name" value="ALCOHOL DEHYDROGENASE"/>
    <property type="match status" value="1"/>
</dbReference>
<dbReference type="SUPFAM" id="SSF56796">
    <property type="entry name" value="Dehydroquinate synthase-like"/>
    <property type="match status" value="1"/>
</dbReference>
<evidence type="ECO:0000256" key="3">
    <source>
        <dbReference type="ARBA" id="ARBA00023027"/>
    </source>
</evidence>
<proteinExistence type="inferred from homology"/>
<protein>
    <submittedName>
        <fullName evidence="6">Maleylacetate reductase</fullName>
    </submittedName>
</protein>
<keyword evidence="3" id="KW-0520">NAD</keyword>